<protein>
    <submittedName>
        <fullName evidence="3">Class B sortase</fullName>
        <ecNumber evidence="3">3.4.22.71</ecNumber>
    </submittedName>
</protein>
<evidence type="ECO:0000256" key="2">
    <source>
        <dbReference type="SAM" id="Phobius"/>
    </source>
</evidence>
<dbReference type="InterPro" id="IPR009835">
    <property type="entry name" value="SrtB"/>
</dbReference>
<dbReference type="Gene3D" id="2.40.260.10">
    <property type="entry name" value="Sortase"/>
    <property type="match status" value="1"/>
</dbReference>
<dbReference type="EMBL" id="JACOOZ010000001">
    <property type="protein sequence ID" value="MBC5666778.1"/>
    <property type="molecule type" value="Genomic_DNA"/>
</dbReference>
<evidence type="ECO:0000313" key="3">
    <source>
        <dbReference type="EMBL" id="MBC5666778.1"/>
    </source>
</evidence>
<reference evidence="3 4" key="1">
    <citation type="submission" date="2020-08" db="EMBL/GenBank/DDBJ databases">
        <title>Genome public.</title>
        <authorList>
            <person name="Liu C."/>
            <person name="Sun Q."/>
        </authorList>
    </citation>
    <scope>NUCLEOTIDE SEQUENCE [LARGE SCALE GENOMIC DNA]</scope>
    <source>
        <strain evidence="3 4">BX4</strain>
    </source>
</reference>
<gene>
    <name evidence="3" type="primary">srtB</name>
    <name evidence="3" type="ORF">H8S00_02060</name>
</gene>
<organism evidence="3 4">
    <name type="scientific">Eubacterium segne</name>
    <dbReference type="NCBI Taxonomy" id="2763045"/>
    <lineage>
        <taxon>Bacteria</taxon>
        <taxon>Bacillati</taxon>
        <taxon>Bacillota</taxon>
        <taxon>Clostridia</taxon>
        <taxon>Eubacteriales</taxon>
        <taxon>Eubacteriaceae</taxon>
        <taxon>Eubacterium</taxon>
    </lineage>
</organism>
<proteinExistence type="predicted"/>
<dbReference type="Proteomes" id="UP000597877">
    <property type="component" value="Unassembled WGS sequence"/>
</dbReference>
<accession>A0ABR7EZJ6</accession>
<dbReference type="SUPFAM" id="SSF63817">
    <property type="entry name" value="Sortase"/>
    <property type="match status" value="1"/>
</dbReference>
<keyword evidence="2" id="KW-0812">Transmembrane</keyword>
<feature type="transmembrane region" description="Helical" evidence="2">
    <location>
        <begin position="6"/>
        <end position="27"/>
    </location>
</feature>
<keyword evidence="2" id="KW-1133">Transmembrane helix</keyword>
<keyword evidence="1 3" id="KW-0378">Hydrolase</keyword>
<dbReference type="EC" id="3.4.22.71" evidence="3"/>
<comment type="caution">
    <text evidence="3">The sequence shown here is derived from an EMBL/GenBank/DDBJ whole genome shotgun (WGS) entry which is preliminary data.</text>
</comment>
<dbReference type="NCBIfam" id="TIGR03064">
    <property type="entry name" value="sortase_srtB"/>
    <property type="match status" value="1"/>
</dbReference>
<dbReference type="RefSeq" id="WP_021952166.1">
    <property type="nucleotide sequence ID" value="NZ_JACOOZ010000001.1"/>
</dbReference>
<evidence type="ECO:0000313" key="4">
    <source>
        <dbReference type="Proteomes" id="UP000597877"/>
    </source>
</evidence>
<name>A0ABR7EZJ6_9FIRM</name>
<dbReference type="Pfam" id="PF04203">
    <property type="entry name" value="Sortase"/>
    <property type="match status" value="1"/>
</dbReference>
<dbReference type="CDD" id="cd05826">
    <property type="entry name" value="Sortase_B"/>
    <property type="match status" value="1"/>
</dbReference>
<evidence type="ECO:0000256" key="1">
    <source>
        <dbReference type="ARBA" id="ARBA00022801"/>
    </source>
</evidence>
<dbReference type="InterPro" id="IPR023365">
    <property type="entry name" value="Sortase_dom-sf"/>
</dbReference>
<dbReference type="GO" id="GO:0016787">
    <property type="term" value="F:hydrolase activity"/>
    <property type="evidence" value="ECO:0007669"/>
    <property type="project" value="UniProtKB-KW"/>
</dbReference>
<dbReference type="InterPro" id="IPR005754">
    <property type="entry name" value="Sortase"/>
</dbReference>
<keyword evidence="2" id="KW-0472">Membrane</keyword>
<sequence>MNKKKLFWGVTFIVAVIVCVICGYKIISYFLSDGGNSAEYINPETETNTATLVNTVENHNINWVKLQEKNSDVYSWIYIPNTNVDYPVVQPGKNLSDDFYLNHNVNRENEFAGAIYTEKQNAKDYSDPVTVLYGHNMLNGSMFKSLHKFEDAKFFKKNKYIYIYMPNHRLTYKIYAAYVYDDRHILNAFKLSDKKVLKKYFEYTTNPNSLSKNIRKVSLDINSKIITLSTCTNGAENTRYLVQGVLIKDEQTN</sequence>
<keyword evidence="4" id="KW-1185">Reference proteome</keyword>